<keyword evidence="2" id="KW-1185">Reference proteome</keyword>
<gene>
    <name evidence="1" type="ORF">ALC62_05040</name>
</gene>
<dbReference type="AlphaFoldDB" id="A0A195CVU0"/>
<accession>A0A195CVU0</accession>
<sequence length="153" mass="17872">MFHFKKNKRDHASHEGRERVFRLKEGCGKTSSAFYERDFTQFHNYPRYRLTVVWTVSVRVVISLEITPAKLSPRLLRILTDEGIMFFGAIRIAEPRRNHAKSSIVPVFRGRTVARKTLRTHRINNLAEDDEPPVRYLSRMEIITGVEGSFRSP</sequence>
<protein>
    <submittedName>
        <fullName evidence="1">Uncharacterized protein</fullName>
    </submittedName>
</protein>
<evidence type="ECO:0000313" key="2">
    <source>
        <dbReference type="Proteomes" id="UP000078542"/>
    </source>
</evidence>
<proteinExistence type="predicted"/>
<organism evidence="1 2">
    <name type="scientific">Cyphomyrmex costatus</name>
    <dbReference type="NCBI Taxonomy" id="456900"/>
    <lineage>
        <taxon>Eukaryota</taxon>
        <taxon>Metazoa</taxon>
        <taxon>Ecdysozoa</taxon>
        <taxon>Arthropoda</taxon>
        <taxon>Hexapoda</taxon>
        <taxon>Insecta</taxon>
        <taxon>Pterygota</taxon>
        <taxon>Neoptera</taxon>
        <taxon>Endopterygota</taxon>
        <taxon>Hymenoptera</taxon>
        <taxon>Apocrita</taxon>
        <taxon>Aculeata</taxon>
        <taxon>Formicoidea</taxon>
        <taxon>Formicidae</taxon>
        <taxon>Myrmicinae</taxon>
        <taxon>Cyphomyrmex</taxon>
    </lineage>
</organism>
<dbReference type="Proteomes" id="UP000078542">
    <property type="component" value="Unassembled WGS sequence"/>
</dbReference>
<name>A0A195CVU0_9HYME</name>
<dbReference type="EMBL" id="KQ977279">
    <property type="protein sequence ID" value="KYN04274.1"/>
    <property type="molecule type" value="Genomic_DNA"/>
</dbReference>
<reference evidence="1 2" key="1">
    <citation type="submission" date="2016-03" db="EMBL/GenBank/DDBJ databases">
        <title>Cyphomyrmex costatus WGS genome.</title>
        <authorList>
            <person name="Nygaard S."/>
            <person name="Hu H."/>
            <person name="Boomsma J."/>
            <person name="Zhang G."/>
        </authorList>
    </citation>
    <scope>NUCLEOTIDE SEQUENCE [LARGE SCALE GENOMIC DNA]</scope>
    <source>
        <strain evidence="1">MS0001</strain>
        <tissue evidence="1">Whole body</tissue>
    </source>
</reference>
<evidence type="ECO:0000313" key="1">
    <source>
        <dbReference type="EMBL" id="KYN04274.1"/>
    </source>
</evidence>